<gene>
    <name evidence="1" type="ORF">SAV14893_085820</name>
</gene>
<name>A0A4D4MC14_STRAX</name>
<comment type="caution">
    <text evidence="1">The sequence shown here is derived from an EMBL/GenBank/DDBJ whole genome shotgun (WGS) entry which is preliminary data.</text>
</comment>
<evidence type="ECO:0008006" key="3">
    <source>
        <dbReference type="Google" id="ProtNLM"/>
    </source>
</evidence>
<evidence type="ECO:0000313" key="2">
    <source>
        <dbReference type="Proteomes" id="UP000302139"/>
    </source>
</evidence>
<dbReference type="Proteomes" id="UP000302139">
    <property type="component" value="Unassembled WGS sequence"/>
</dbReference>
<sequence>MDFVTIDDPSVKSRLERDGVVLIDSLLSKDEVAETRAQLERYEREVLADVPVCTTNSMRTAYCAT</sequence>
<organism evidence="1 2">
    <name type="scientific">Streptomyces avermitilis</name>
    <dbReference type="NCBI Taxonomy" id="33903"/>
    <lineage>
        <taxon>Bacteria</taxon>
        <taxon>Bacillati</taxon>
        <taxon>Actinomycetota</taxon>
        <taxon>Actinomycetes</taxon>
        <taxon>Kitasatosporales</taxon>
        <taxon>Streptomycetaceae</taxon>
        <taxon>Streptomyces</taxon>
    </lineage>
</organism>
<dbReference type="AlphaFoldDB" id="A0A4D4MC14"/>
<protein>
    <recommendedName>
        <fullName evidence="3">Phytanoyl-CoA dioxygenase</fullName>
    </recommendedName>
</protein>
<reference evidence="1 2" key="1">
    <citation type="submission" date="2019-04" db="EMBL/GenBank/DDBJ databases">
        <title>Draft genome sequences of Streptomyces avermitilis NBRC 14893.</title>
        <authorList>
            <person name="Komaki H."/>
            <person name="Tamura T."/>
            <person name="Hosoyama A."/>
        </authorList>
    </citation>
    <scope>NUCLEOTIDE SEQUENCE [LARGE SCALE GENOMIC DNA]</scope>
    <source>
        <strain evidence="1 2">NBRC 14893</strain>
    </source>
</reference>
<dbReference type="EMBL" id="BJHX01000002">
    <property type="protein sequence ID" value="GDY69189.1"/>
    <property type="molecule type" value="Genomic_DNA"/>
</dbReference>
<evidence type="ECO:0000313" key="1">
    <source>
        <dbReference type="EMBL" id="GDY69189.1"/>
    </source>
</evidence>
<dbReference type="SUPFAM" id="SSF51197">
    <property type="entry name" value="Clavaminate synthase-like"/>
    <property type="match status" value="1"/>
</dbReference>
<proteinExistence type="predicted"/>
<accession>A0A4D4MC14</accession>